<dbReference type="Proteomes" id="UP000641025">
    <property type="component" value="Unassembled WGS sequence"/>
</dbReference>
<accession>A0ABS0YPA1</accession>
<evidence type="ECO:0000256" key="1">
    <source>
        <dbReference type="SAM" id="MobiDB-lite"/>
    </source>
</evidence>
<sequence>MFARKLPPIPGLVPQNESAFQQENETEDEEGSESESVAPVDEVFAEADDANFSESSLQALVPAPSRRLRPGASNNSREHHSTKKSIALVAKIDSDLHSKLKLYSLFTQQSIVDLVETWIRTSIPEVKVELR</sequence>
<name>A0ABS0YPA1_9BACT</name>
<proteinExistence type="predicted"/>
<dbReference type="EMBL" id="JAEMHK010000003">
    <property type="protein sequence ID" value="MBJ6799746.1"/>
    <property type="molecule type" value="Genomic_DNA"/>
</dbReference>
<feature type="region of interest" description="Disordered" evidence="1">
    <location>
        <begin position="1"/>
        <end position="83"/>
    </location>
</feature>
<gene>
    <name evidence="2" type="ORF">JFN90_06300</name>
</gene>
<keyword evidence="3" id="KW-1185">Reference proteome</keyword>
<reference evidence="2 3" key="1">
    <citation type="submission" date="2020-12" db="EMBL/GenBank/DDBJ databases">
        <title>Geomonas sp. Red259, isolated from paddy soil.</title>
        <authorList>
            <person name="Xu Z."/>
            <person name="Zhang Z."/>
            <person name="Masuda Y."/>
            <person name="Itoh H."/>
            <person name="Senoo K."/>
        </authorList>
    </citation>
    <scope>NUCLEOTIDE SEQUENCE [LARGE SCALE GENOMIC DNA]</scope>
    <source>
        <strain evidence="2 3">Red259</strain>
    </source>
</reference>
<feature type="compositionally biased region" description="Acidic residues" evidence="1">
    <location>
        <begin position="24"/>
        <end position="33"/>
    </location>
</feature>
<protein>
    <submittedName>
        <fullName evidence="2">Uncharacterized protein</fullName>
    </submittedName>
</protein>
<dbReference type="RefSeq" id="WP_199394248.1">
    <property type="nucleotide sequence ID" value="NZ_JAEMHK010000003.1"/>
</dbReference>
<evidence type="ECO:0000313" key="3">
    <source>
        <dbReference type="Proteomes" id="UP000641025"/>
    </source>
</evidence>
<comment type="caution">
    <text evidence="2">The sequence shown here is derived from an EMBL/GenBank/DDBJ whole genome shotgun (WGS) entry which is preliminary data.</text>
</comment>
<evidence type="ECO:0000313" key="2">
    <source>
        <dbReference type="EMBL" id="MBJ6799746.1"/>
    </source>
</evidence>
<organism evidence="2 3">
    <name type="scientific">Geomonas propionica</name>
    <dbReference type="NCBI Taxonomy" id="2798582"/>
    <lineage>
        <taxon>Bacteria</taxon>
        <taxon>Pseudomonadati</taxon>
        <taxon>Thermodesulfobacteriota</taxon>
        <taxon>Desulfuromonadia</taxon>
        <taxon>Geobacterales</taxon>
        <taxon>Geobacteraceae</taxon>
        <taxon>Geomonas</taxon>
    </lineage>
</organism>